<keyword evidence="4" id="KW-0804">Transcription</keyword>
<proteinExistence type="inferred from homology"/>
<keyword evidence="3" id="KW-0731">Sigma factor</keyword>
<dbReference type="CDD" id="cd06171">
    <property type="entry name" value="Sigma70_r4"/>
    <property type="match status" value="1"/>
</dbReference>
<dbReference type="GO" id="GO:0003677">
    <property type="term" value="F:DNA binding"/>
    <property type="evidence" value="ECO:0007669"/>
    <property type="project" value="InterPro"/>
</dbReference>
<dbReference type="Proteomes" id="UP000017805">
    <property type="component" value="Chromosome"/>
</dbReference>
<evidence type="ECO:0000256" key="2">
    <source>
        <dbReference type="ARBA" id="ARBA00023015"/>
    </source>
</evidence>
<keyword evidence="2" id="KW-0805">Transcription regulation</keyword>
<dbReference type="AlphaFoldDB" id="U5L8M9"/>
<comment type="similarity">
    <text evidence="1">Belongs to the sigma-70 factor family. ECF subfamily.</text>
</comment>
<dbReference type="InterPro" id="IPR036388">
    <property type="entry name" value="WH-like_DNA-bd_sf"/>
</dbReference>
<dbReference type="NCBIfam" id="NF006930">
    <property type="entry name" value="PRK09415.1"/>
    <property type="match status" value="1"/>
</dbReference>
<keyword evidence="8" id="KW-1185">Reference proteome</keyword>
<protein>
    <submittedName>
        <fullName evidence="7">RNA polymerase sigma-70 factor</fullName>
    </submittedName>
</protein>
<dbReference type="HOGENOM" id="CLU_047691_3_1_9"/>
<dbReference type="InterPro" id="IPR013324">
    <property type="entry name" value="RNA_pol_sigma_r3/r4-like"/>
</dbReference>
<dbReference type="STRING" id="1367477.N288_05285"/>
<evidence type="ECO:0000256" key="1">
    <source>
        <dbReference type="ARBA" id="ARBA00010641"/>
    </source>
</evidence>
<evidence type="ECO:0000256" key="3">
    <source>
        <dbReference type="ARBA" id="ARBA00023082"/>
    </source>
</evidence>
<dbReference type="PANTHER" id="PTHR43133">
    <property type="entry name" value="RNA POLYMERASE ECF-TYPE SIGMA FACTO"/>
    <property type="match status" value="1"/>
</dbReference>
<evidence type="ECO:0000256" key="4">
    <source>
        <dbReference type="ARBA" id="ARBA00023163"/>
    </source>
</evidence>
<reference evidence="7 8" key="1">
    <citation type="submission" date="2013-07" db="EMBL/GenBank/DDBJ databases">
        <title>Complete genome sequence of Bacillus infantis NRRL B-14911 that has potential to induce cardiac disease by antigenic mimicry.</title>
        <authorList>
            <person name="Massilamany C."/>
            <person name="Smith T.P.L."/>
            <person name="Loy J.D."/>
            <person name="Barletta R."/>
            <person name="Reddy J."/>
        </authorList>
    </citation>
    <scope>NUCLEOTIDE SEQUENCE [LARGE SCALE GENOMIC DNA]</scope>
    <source>
        <strain evidence="7 8">NRRL B-14911</strain>
    </source>
</reference>
<evidence type="ECO:0000259" key="6">
    <source>
        <dbReference type="Pfam" id="PF08281"/>
    </source>
</evidence>
<evidence type="ECO:0000313" key="8">
    <source>
        <dbReference type="Proteomes" id="UP000017805"/>
    </source>
</evidence>
<dbReference type="Gene3D" id="1.10.10.10">
    <property type="entry name" value="Winged helix-like DNA-binding domain superfamily/Winged helix DNA-binding domain"/>
    <property type="match status" value="1"/>
</dbReference>
<dbReference type="EMBL" id="CP006643">
    <property type="protein sequence ID" value="AGX03012.1"/>
    <property type="molecule type" value="Genomic_DNA"/>
</dbReference>
<dbReference type="PANTHER" id="PTHR43133:SF60">
    <property type="entry name" value="RNA POLYMERASE SIGMA FACTOR SIGV"/>
    <property type="match status" value="1"/>
</dbReference>
<accession>U5L8M9</accession>
<dbReference type="GO" id="GO:0016987">
    <property type="term" value="F:sigma factor activity"/>
    <property type="evidence" value="ECO:0007669"/>
    <property type="project" value="UniProtKB-KW"/>
</dbReference>
<gene>
    <name evidence="7" type="ORF">N288_05285</name>
</gene>
<sequence>MVYIEGEQDFNPDLAKNENLEEILEEIMVTYGTELATLAFSYVKDAGLAKDIVQNVFISCSSSLQKFKGESSLKTWLYRITINQCKDHLKSAYFKRILLPGKQEDNSTPHADSPEAALLEKDHKRQIRDCIMSLSPKYKEVIFLYYYQEFTVGEVASTLRISENTVKTRLKRGREKLGAILRKEDMQWDRI</sequence>
<dbReference type="KEGG" id="bif:N288_05285"/>
<evidence type="ECO:0000313" key="7">
    <source>
        <dbReference type="EMBL" id="AGX03012.1"/>
    </source>
</evidence>
<feature type="domain" description="RNA polymerase sigma factor 70 region 4 type 2" evidence="6">
    <location>
        <begin position="125"/>
        <end position="177"/>
    </location>
</feature>
<name>U5L8M9_9BACI</name>
<dbReference type="Pfam" id="PF08281">
    <property type="entry name" value="Sigma70_r4_2"/>
    <property type="match status" value="1"/>
</dbReference>
<feature type="domain" description="RNA polymerase sigma-70 region 2" evidence="5">
    <location>
        <begin position="30"/>
        <end position="91"/>
    </location>
</feature>
<dbReference type="NCBIfam" id="TIGR02937">
    <property type="entry name" value="sigma70-ECF"/>
    <property type="match status" value="1"/>
</dbReference>
<dbReference type="InterPro" id="IPR014284">
    <property type="entry name" value="RNA_pol_sigma-70_dom"/>
</dbReference>
<dbReference type="InterPro" id="IPR007627">
    <property type="entry name" value="RNA_pol_sigma70_r2"/>
</dbReference>
<dbReference type="SUPFAM" id="SSF88946">
    <property type="entry name" value="Sigma2 domain of RNA polymerase sigma factors"/>
    <property type="match status" value="1"/>
</dbReference>
<dbReference type="Pfam" id="PF04542">
    <property type="entry name" value="Sigma70_r2"/>
    <property type="match status" value="1"/>
</dbReference>
<dbReference type="InterPro" id="IPR039425">
    <property type="entry name" value="RNA_pol_sigma-70-like"/>
</dbReference>
<dbReference type="Gene3D" id="1.10.1740.10">
    <property type="match status" value="1"/>
</dbReference>
<dbReference type="PATRIC" id="fig|1367477.3.peg.988"/>
<dbReference type="GO" id="GO:0006352">
    <property type="term" value="P:DNA-templated transcription initiation"/>
    <property type="evidence" value="ECO:0007669"/>
    <property type="project" value="InterPro"/>
</dbReference>
<dbReference type="SUPFAM" id="SSF88659">
    <property type="entry name" value="Sigma3 and sigma4 domains of RNA polymerase sigma factors"/>
    <property type="match status" value="1"/>
</dbReference>
<dbReference type="InterPro" id="IPR013325">
    <property type="entry name" value="RNA_pol_sigma_r2"/>
</dbReference>
<dbReference type="InterPro" id="IPR013249">
    <property type="entry name" value="RNA_pol_sigma70_r4_t2"/>
</dbReference>
<organism evidence="7 8">
    <name type="scientific">Bacillus infantis NRRL B-14911</name>
    <dbReference type="NCBI Taxonomy" id="1367477"/>
    <lineage>
        <taxon>Bacteria</taxon>
        <taxon>Bacillati</taxon>
        <taxon>Bacillota</taxon>
        <taxon>Bacilli</taxon>
        <taxon>Bacillales</taxon>
        <taxon>Bacillaceae</taxon>
        <taxon>Bacillus</taxon>
    </lineage>
</organism>
<evidence type="ECO:0000259" key="5">
    <source>
        <dbReference type="Pfam" id="PF04542"/>
    </source>
</evidence>